<keyword evidence="2" id="KW-1185">Reference proteome</keyword>
<reference evidence="1" key="1">
    <citation type="submission" date="2022-02" db="EMBL/GenBank/DDBJ databases">
        <title>Plant Genome Project.</title>
        <authorList>
            <person name="Zhang R.-G."/>
        </authorList>
    </citation>
    <scope>NUCLEOTIDE SEQUENCE</scope>
    <source>
        <strain evidence="1">AT1</strain>
    </source>
</reference>
<evidence type="ECO:0000313" key="2">
    <source>
        <dbReference type="Proteomes" id="UP001062846"/>
    </source>
</evidence>
<dbReference type="Proteomes" id="UP001062846">
    <property type="component" value="Chromosome 6"/>
</dbReference>
<accession>A0ACC0NED0</accession>
<dbReference type="EMBL" id="CM046393">
    <property type="protein sequence ID" value="KAI8551254.1"/>
    <property type="molecule type" value="Genomic_DNA"/>
</dbReference>
<organism evidence="1 2">
    <name type="scientific">Rhododendron molle</name>
    <name type="common">Chinese azalea</name>
    <name type="synonym">Azalea mollis</name>
    <dbReference type="NCBI Taxonomy" id="49168"/>
    <lineage>
        <taxon>Eukaryota</taxon>
        <taxon>Viridiplantae</taxon>
        <taxon>Streptophyta</taxon>
        <taxon>Embryophyta</taxon>
        <taxon>Tracheophyta</taxon>
        <taxon>Spermatophyta</taxon>
        <taxon>Magnoliopsida</taxon>
        <taxon>eudicotyledons</taxon>
        <taxon>Gunneridae</taxon>
        <taxon>Pentapetalae</taxon>
        <taxon>asterids</taxon>
        <taxon>Ericales</taxon>
        <taxon>Ericaceae</taxon>
        <taxon>Ericoideae</taxon>
        <taxon>Rhodoreae</taxon>
        <taxon>Rhododendron</taxon>
    </lineage>
</organism>
<evidence type="ECO:0000313" key="1">
    <source>
        <dbReference type="EMBL" id="KAI8551254.1"/>
    </source>
</evidence>
<name>A0ACC0NED0_RHOML</name>
<comment type="caution">
    <text evidence="1">The sequence shown here is derived from an EMBL/GenBank/DDBJ whole genome shotgun (WGS) entry which is preliminary data.</text>
</comment>
<proteinExistence type="predicted"/>
<gene>
    <name evidence="1" type="ORF">RHMOL_Rhmol06G0171000</name>
</gene>
<sequence>MATTTLFLLYLIPLSLFPLSSPLPTDVVLNTTITHLLITAHHHLAPPITEPTTTHGPHQHRRAPPSHHCCACNHHSRALRGSDPLPQSPAGHHLEIPEAPQ</sequence>
<protein>
    <submittedName>
        <fullName evidence="1">Uncharacterized protein</fullName>
    </submittedName>
</protein>